<evidence type="ECO:0000256" key="3">
    <source>
        <dbReference type="SAM" id="Phobius"/>
    </source>
</evidence>
<evidence type="ECO:0000313" key="5">
    <source>
        <dbReference type="EMBL" id="SZX78982.1"/>
    </source>
</evidence>
<evidence type="ECO:0000259" key="4">
    <source>
        <dbReference type="PROSITE" id="PS50125"/>
    </source>
</evidence>
<dbReference type="GO" id="GO:0035556">
    <property type="term" value="P:intracellular signal transduction"/>
    <property type="evidence" value="ECO:0007669"/>
    <property type="project" value="InterPro"/>
</dbReference>
<sequence length="1713" mass="179616">MLQPLQPDGDATQALGTITTRWHSSLDDIDLSKNELTGSIPAELLLVDLRELDLSLNALDGPLPPFGGTLRVLRLGNNSLSGQLPDQLGSWAMSELDFSNNRFEGTLPCSLGSADNLAVMRLNGNSRLLGTLPEQLVLMPHLALLDARGTSMQEPKRLAASSSAGNSALTAVPCWMEISSLSAEHLQHLEVPGGGAEQHIPATCPVVGITGKDTTLLLVDPYYYQFVGCVCQDGYTSAITETNNSAVAMVCKTQPSAKGPRVDPRLVAFLVGAVVVVGAAALGTAVAFVWVRKQVVEVLRARRRRALPPQVRMPVTLVSTDIAGSTELWEWDTQQAAEAVDLHDKVLRQYLSDFGGYEVTTEGDAFLVAFHDPAEAVGYCLTVQLALQDASWSEEVLCWAAEHLPKPQHVPLQRSISQPGIPSGCTLCAEQKLALSGAGSRGVVPHLALPGQAELSCHHQQQQQQHLLGAQQGLPAELQLPQQLFRGLRVRMAVASGIADGVKLHKVTRRVEYNGTTMRRVQAVADAPEGGQVVIDGETFKGINANLPQLGERVAEVLRKHTGKAPDQVKLGGLAGQLTRSASLCGSVDGKSAATGFMVAGGSSDSACKACMADTRFGSEVSIASSQLALQHQHQLLDNAETEDDSSQVPRAQLDRPWVDCSGASVMLLGDADDDNEDEEECGEAVRLAMLKGKSMRRLTPSATGALPAGEAELPVSPSAASVQQQQQQQQHQGHAQPRQHLQPHQHQHVVFSDCMINSAALPRHTPPAARTSAAAAAAVAASLPGLAASARASSAPTQVLLTAAAAPASRPHFRHTASGVGASLRAKPYVRKPSASLSGTITDHLRSAVSSISSLLHPFSRSVSSTGTSSRGHSEQHAQQRSEHHAASGNDAAASRKTRRQADRQLCGSVLVLDMGLHKLPGVAEAVQLVSVLPPVLEGRAHCFPALNTLQQHTPGYLDAPATQASPLHVEVSHQRSGRSSASRLARSVCPLPPVVMVFCAVDGYRQMSLADRQVLQHSGALARKPAAQEMLQHYSDVVRWTLLVAGGYECQEQEGNYMIAFHSAAAALEWALLLQEALMEVNWSNEVLALPGAEEVVTYEHGCSTLHFRGPRVRIGLFRGVPTRVVPHATTGRADYFGCLVNRAARYCHTAAHGGQVVAPRELVEELITSWCGVCPAHLPEEQGPPWVLLAEPRQDEQGTACWARAPGAFAPSSVNCSMAGRASDCAAGGVGDDPVWGPVGGRYLRRSSSGNAGRRVSNTAADPGTRRQSSCSSVHACPCTPSAAAAAAAACGTPTGRIGSNSSMSGAPMASGKSFTGKKLGRSSLHASNAVPDMSALYTMRRVAAEQVADFEGDTSNSSSSGRTSVRHCGVGPAAAAGPTASPAGGTGAAGNTSRGGGSGGAVGRSSKKDRGSRNASSSVHGMRRFSAGWDIDCGLAAALYARLVLHKWSWADTLMVHDLGEFTFKGISGSHSLVSVCTKALAGRSFPHALRKAKGTQLTRGQGLLYQLHMQAAAVERASSLPSPRFSSRHQHQQADFQLAECETAAAAFAAERASSLPCSPSYGRQQQQLGFEFLPTWTENNMAQAVNGAAAGVSLDGCGGCLHELQLDSTAAVDRQAVLPAGRQSSLGLAEATPAAAASCCCGSSSCSASTAAAGCDTSPTSRSVTDEAMGCCSRAVGCCSRAGAQLQLSVAPSLTAPAGHIADLQQP</sequence>
<comment type="subcellular location">
    <subcellularLocation>
        <location evidence="1">Cytoplasm</location>
        <location evidence="1">Cytoskeleton</location>
        <location evidence="1">Cilium axoneme</location>
    </subcellularLocation>
</comment>
<dbReference type="InterPro" id="IPR050697">
    <property type="entry name" value="Adenylyl/Guanylyl_Cyclase_3/4"/>
</dbReference>
<dbReference type="EMBL" id="FNXT01001347">
    <property type="protein sequence ID" value="SZX78982.1"/>
    <property type="molecule type" value="Genomic_DNA"/>
</dbReference>
<proteinExistence type="predicted"/>
<reference evidence="5 6" key="1">
    <citation type="submission" date="2016-10" db="EMBL/GenBank/DDBJ databases">
        <authorList>
            <person name="Cai Z."/>
        </authorList>
    </citation>
    <scope>NUCLEOTIDE SEQUENCE [LARGE SCALE GENOMIC DNA]</scope>
</reference>
<dbReference type="Gene3D" id="3.30.70.1230">
    <property type="entry name" value="Nucleotide cyclase"/>
    <property type="match status" value="2"/>
</dbReference>
<dbReference type="PANTHER" id="PTHR43081">
    <property type="entry name" value="ADENYLATE CYCLASE, TERMINAL-DIFFERENTIATION SPECIFIC-RELATED"/>
    <property type="match status" value="1"/>
</dbReference>
<feature type="compositionally biased region" description="Low complexity" evidence="2">
    <location>
        <begin position="715"/>
        <end position="741"/>
    </location>
</feature>
<dbReference type="GO" id="GO:0009190">
    <property type="term" value="P:cyclic nucleotide biosynthetic process"/>
    <property type="evidence" value="ECO:0007669"/>
    <property type="project" value="InterPro"/>
</dbReference>
<evidence type="ECO:0000256" key="2">
    <source>
        <dbReference type="SAM" id="MobiDB-lite"/>
    </source>
</evidence>
<dbReference type="InterPro" id="IPR032675">
    <property type="entry name" value="LRR_dom_sf"/>
</dbReference>
<keyword evidence="3" id="KW-0472">Membrane</keyword>
<name>A0A383WP54_TETOB</name>
<feature type="compositionally biased region" description="Gly residues" evidence="2">
    <location>
        <begin position="1388"/>
        <end position="1406"/>
    </location>
</feature>
<dbReference type="Proteomes" id="UP000256970">
    <property type="component" value="Unassembled WGS sequence"/>
</dbReference>
<organism evidence="5 6">
    <name type="scientific">Tetradesmus obliquus</name>
    <name type="common">Green alga</name>
    <name type="synonym">Acutodesmus obliquus</name>
    <dbReference type="NCBI Taxonomy" id="3088"/>
    <lineage>
        <taxon>Eukaryota</taxon>
        <taxon>Viridiplantae</taxon>
        <taxon>Chlorophyta</taxon>
        <taxon>core chlorophytes</taxon>
        <taxon>Chlorophyceae</taxon>
        <taxon>CS clade</taxon>
        <taxon>Sphaeropleales</taxon>
        <taxon>Scenedesmaceae</taxon>
        <taxon>Tetradesmus</taxon>
    </lineage>
</organism>
<dbReference type="STRING" id="3088.A0A383WP54"/>
<gene>
    <name evidence="5" type="ORF">BQ4739_LOCUS19280</name>
</gene>
<keyword evidence="6" id="KW-1185">Reference proteome</keyword>
<accession>A0A383WP54</accession>
<evidence type="ECO:0000256" key="1">
    <source>
        <dbReference type="ARBA" id="ARBA00004430"/>
    </source>
</evidence>
<dbReference type="PANTHER" id="PTHR43081:SF1">
    <property type="entry name" value="ADENYLATE CYCLASE, TERMINAL-DIFFERENTIATION SPECIFIC"/>
    <property type="match status" value="1"/>
</dbReference>
<dbReference type="SUPFAM" id="SSF52058">
    <property type="entry name" value="L domain-like"/>
    <property type="match status" value="1"/>
</dbReference>
<dbReference type="InterPro" id="IPR001054">
    <property type="entry name" value="A/G_cyclase"/>
</dbReference>
<dbReference type="InterPro" id="IPR029787">
    <property type="entry name" value="Nucleotide_cyclase"/>
</dbReference>
<dbReference type="Gene3D" id="3.80.10.10">
    <property type="entry name" value="Ribonuclease Inhibitor"/>
    <property type="match status" value="1"/>
</dbReference>
<keyword evidence="3" id="KW-0812">Transmembrane</keyword>
<feature type="region of interest" description="Disordered" evidence="2">
    <location>
        <begin position="862"/>
        <end position="902"/>
    </location>
</feature>
<protein>
    <recommendedName>
        <fullName evidence="4">Guanylate cyclase domain-containing protein</fullName>
    </recommendedName>
</protein>
<feature type="domain" description="Guanylate cyclase" evidence="4">
    <location>
        <begin position="316"/>
        <end position="375"/>
    </location>
</feature>
<feature type="compositionally biased region" description="Low complexity" evidence="2">
    <location>
        <begin position="1373"/>
        <end position="1387"/>
    </location>
</feature>
<feature type="transmembrane region" description="Helical" evidence="3">
    <location>
        <begin position="266"/>
        <end position="291"/>
    </location>
</feature>
<feature type="region of interest" description="Disordered" evidence="2">
    <location>
        <begin position="701"/>
        <end position="747"/>
    </location>
</feature>
<evidence type="ECO:0000313" key="6">
    <source>
        <dbReference type="Proteomes" id="UP000256970"/>
    </source>
</evidence>
<dbReference type="GO" id="GO:0005930">
    <property type="term" value="C:axoneme"/>
    <property type="evidence" value="ECO:0007669"/>
    <property type="project" value="UniProtKB-SubCell"/>
</dbReference>
<keyword evidence="3" id="KW-1133">Transmembrane helix</keyword>
<feature type="region of interest" description="Disordered" evidence="2">
    <location>
        <begin position="1249"/>
        <end position="1272"/>
    </location>
</feature>
<dbReference type="SUPFAM" id="SSF55073">
    <property type="entry name" value="Nucleotide cyclase"/>
    <property type="match status" value="2"/>
</dbReference>
<dbReference type="Pfam" id="PF00211">
    <property type="entry name" value="Guanylate_cyc"/>
    <property type="match status" value="1"/>
</dbReference>
<feature type="region of interest" description="Disordered" evidence="2">
    <location>
        <begin position="1300"/>
        <end position="1323"/>
    </location>
</feature>
<feature type="compositionally biased region" description="Basic and acidic residues" evidence="2">
    <location>
        <begin position="873"/>
        <end position="887"/>
    </location>
</feature>
<dbReference type="PROSITE" id="PS50125">
    <property type="entry name" value="GUANYLATE_CYCLASE_2"/>
    <property type="match status" value="1"/>
</dbReference>
<feature type="compositionally biased region" description="Low complexity" evidence="2">
    <location>
        <begin position="862"/>
        <end position="872"/>
    </location>
</feature>
<feature type="region of interest" description="Disordered" evidence="2">
    <location>
        <begin position="1354"/>
        <end position="1423"/>
    </location>
</feature>
<dbReference type="Pfam" id="PF00560">
    <property type="entry name" value="LRR_1"/>
    <property type="match status" value="2"/>
</dbReference>
<dbReference type="InterPro" id="IPR001611">
    <property type="entry name" value="Leu-rich_rpt"/>
</dbReference>